<organism evidence="6 7">
    <name type="scientific">Weissella muntiaci</name>
    <dbReference type="NCBI Taxonomy" id="2508881"/>
    <lineage>
        <taxon>Bacteria</taxon>
        <taxon>Bacillati</taxon>
        <taxon>Bacillota</taxon>
        <taxon>Bacilli</taxon>
        <taxon>Lactobacillales</taxon>
        <taxon>Lactobacillaceae</taxon>
        <taxon>Weissella</taxon>
    </lineage>
</organism>
<evidence type="ECO:0000256" key="1">
    <source>
        <dbReference type="ARBA" id="ARBA00000073"/>
    </source>
</evidence>
<dbReference type="GO" id="GO:0009982">
    <property type="term" value="F:pseudouridine synthase activity"/>
    <property type="evidence" value="ECO:0007669"/>
    <property type="project" value="InterPro"/>
</dbReference>
<feature type="domain" description="Pseudouridine synthase RsuA/RluA-like" evidence="5">
    <location>
        <begin position="92"/>
        <end position="244"/>
    </location>
</feature>
<evidence type="ECO:0000256" key="2">
    <source>
        <dbReference type="ARBA" id="ARBA00010876"/>
    </source>
</evidence>
<dbReference type="GO" id="GO:0140098">
    <property type="term" value="F:catalytic activity, acting on RNA"/>
    <property type="evidence" value="ECO:0007669"/>
    <property type="project" value="UniProtKB-ARBA"/>
</dbReference>
<name>A0A6C2C270_9LACO</name>
<comment type="catalytic activity">
    <reaction evidence="1">
        <text>a uridine in RNA = a pseudouridine in RNA</text>
        <dbReference type="Rhea" id="RHEA:48348"/>
        <dbReference type="Rhea" id="RHEA-COMP:12068"/>
        <dbReference type="Rhea" id="RHEA-COMP:12069"/>
        <dbReference type="ChEBI" id="CHEBI:65314"/>
        <dbReference type="ChEBI" id="CHEBI:65315"/>
    </reaction>
</comment>
<dbReference type="InterPro" id="IPR006145">
    <property type="entry name" value="PsdUridine_synth_RsuA/RluA"/>
</dbReference>
<dbReference type="InterPro" id="IPR050188">
    <property type="entry name" value="RluA_PseudoU_synthase"/>
</dbReference>
<dbReference type="Gene3D" id="3.30.2350.10">
    <property type="entry name" value="Pseudouridine synthase"/>
    <property type="match status" value="1"/>
</dbReference>
<keyword evidence="7" id="KW-1185">Reference proteome</keyword>
<dbReference type="Proteomes" id="UP000371977">
    <property type="component" value="Unassembled WGS sequence"/>
</dbReference>
<dbReference type="AlphaFoldDB" id="A0A6C2C270"/>
<dbReference type="InterPro" id="IPR006224">
    <property type="entry name" value="PsdUridine_synth_RluA-like_CS"/>
</dbReference>
<dbReference type="Pfam" id="PF00849">
    <property type="entry name" value="PseudoU_synth_2"/>
    <property type="match status" value="1"/>
</dbReference>
<dbReference type="GO" id="GO:0000455">
    <property type="term" value="P:enzyme-directed rRNA pseudouridine synthesis"/>
    <property type="evidence" value="ECO:0007669"/>
    <property type="project" value="TreeGrafter"/>
</dbReference>
<dbReference type="RefSeq" id="WP_148623587.1">
    <property type="nucleotide sequence ID" value="NZ_SDGZ01000024.1"/>
</dbReference>
<dbReference type="GO" id="GO:0003723">
    <property type="term" value="F:RNA binding"/>
    <property type="evidence" value="ECO:0007669"/>
    <property type="project" value="InterPro"/>
</dbReference>
<dbReference type="OrthoDB" id="9773999at2"/>
<evidence type="ECO:0000256" key="4">
    <source>
        <dbReference type="ARBA" id="ARBA00033164"/>
    </source>
</evidence>
<evidence type="ECO:0000259" key="5">
    <source>
        <dbReference type="Pfam" id="PF00849"/>
    </source>
</evidence>
<evidence type="ECO:0000313" key="6">
    <source>
        <dbReference type="EMBL" id="TYC48101.1"/>
    </source>
</evidence>
<accession>A0A6C2C270</accession>
<sequence length="300" mass="33685">MEWMKTVEVDEHFVGFSTKELLKAFLIPKRVRGRLRQARRIKVNGRYQPISTVLALGDRIEMRFESADFITAQSSYVPDQSQQPQIIYENADLLIVNKPRNVKTHPNSPGETGTMLNFVQGYLQEQSGTASAYMVHRLDSATTGALLVAKNPVVVPILNQQLRDKTLQRTYLAWVDGLFDEAQGVIELPIGIDPDDNRKRMVGGTLPLAARTRWIKIHQVLDHTLVRIELASGRTHQIRVHFAAVGHPLVGDQLYNLTESYPAGLLLHAAALKFVLPFSDQTVSLAAALPDDFPRNLKEF</sequence>
<dbReference type="EMBL" id="SDGZ01000024">
    <property type="protein sequence ID" value="TYC48101.1"/>
    <property type="molecule type" value="Genomic_DNA"/>
</dbReference>
<evidence type="ECO:0000313" key="7">
    <source>
        <dbReference type="Proteomes" id="UP000371977"/>
    </source>
</evidence>
<dbReference type="PANTHER" id="PTHR21600">
    <property type="entry name" value="MITOCHONDRIAL RNA PSEUDOURIDINE SYNTHASE"/>
    <property type="match status" value="1"/>
</dbReference>
<reference evidence="6 7" key="1">
    <citation type="submission" date="2019-01" db="EMBL/GenBank/DDBJ databases">
        <title>Weissella sp. nov., a novel lactic acid bacterium isolated from animal feces.</title>
        <authorList>
            <person name="Wang L.-T."/>
        </authorList>
    </citation>
    <scope>NUCLEOTIDE SEQUENCE [LARGE SCALE GENOMIC DNA]</scope>
    <source>
        <strain evidence="6 7">8H-2</strain>
    </source>
</reference>
<dbReference type="InterPro" id="IPR020103">
    <property type="entry name" value="PsdUridine_synth_cat_dom_sf"/>
</dbReference>
<gene>
    <name evidence="6" type="ORF">ESZ50_10030</name>
</gene>
<dbReference type="PROSITE" id="PS01129">
    <property type="entry name" value="PSI_RLU"/>
    <property type="match status" value="1"/>
</dbReference>
<dbReference type="CDD" id="cd02869">
    <property type="entry name" value="PseudoU_synth_RluA_like"/>
    <property type="match status" value="1"/>
</dbReference>
<dbReference type="SUPFAM" id="SSF55120">
    <property type="entry name" value="Pseudouridine synthase"/>
    <property type="match status" value="1"/>
</dbReference>
<dbReference type="PANTHER" id="PTHR21600:SF87">
    <property type="entry name" value="RNA PSEUDOURIDYLATE SYNTHASE DOMAIN-CONTAINING PROTEIN 1"/>
    <property type="match status" value="1"/>
</dbReference>
<comment type="caution">
    <text evidence="6">The sequence shown here is derived from an EMBL/GenBank/DDBJ whole genome shotgun (WGS) entry which is preliminary data.</text>
</comment>
<proteinExistence type="inferred from homology"/>
<protein>
    <recommendedName>
        <fullName evidence="3">RNA pseudouridylate synthase</fullName>
    </recommendedName>
    <alternativeName>
        <fullName evidence="4">RNA-uridine isomerase</fullName>
    </alternativeName>
</protein>
<comment type="similarity">
    <text evidence="2">Belongs to the pseudouridine synthase RluA family.</text>
</comment>
<evidence type="ECO:0000256" key="3">
    <source>
        <dbReference type="ARBA" id="ARBA00031870"/>
    </source>
</evidence>